<feature type="compositionally biased region" description="Polar residues" evidence="1">
    <location>
        <begin position="47"/>
        <end position="59"/>
    </location>
</feature>
<keyword evidence="3" id="KW-1185">Reference proteome</keyword>
<organism evidence="2 3">
    <name type="scientific">Nocardia stercoris</name>
    <dbReference type="NCBI Taxonomy" id="2483361"/>
    <lineage>
        <taxon>Bacteria</taxon>
        <taxon>Bacillati</taxon>
        <taxon>Actinomycetota</taxon>
        <taxon>Actinomycetes</taxon>
        <taxon>Mycobacteriales</taxon>
        <taxon>Nocardiaceae</taxon>
        <taxon>Nocardia</taxon>
    </lineage>
</organism>
<protein>
    <submittedName>
        <fullName evidence="2">Uncharacterized protein</fullName>
    </submittedName>
</protein>
<comment type="caution">
    <text evidence="2">The sequence shown here is derived from an EMBL/GenBank/DDBJ whole genome shotgun (WGS) entry which is preliminary data.</text>
</comment>
<evidence type="ECO:0000313" key="3">
    <source>
        <dbReference type="Proteomes" id="UP000279275"/>
    </source>
</evidence>
<accession>A0A3M2L812</accession>
<proteinExistence type="predicted"/>
<feature type="region of interest" description="Disordered" evidence="1">
    <location>
        <begin position="33"/>
        <end position="83"/>
    </location>
</feature>
<dbReference type="Proteomes" id="UP000279275">
    <property type="component" value="Unassembled WGS sequence"/>
</dbReference>
<reference evidence="2 3" key="1">
    <citation type="submission" date="2018-10" db="EMBL/GenBank/DDBJ databases">
        <title>Isolation from cow dung.</title>
        <authorList>
            <person name="Ling L."/>
        </authorList>
    </citation>
    <scope>NUCLEOTIDE SEQUENCE [LARGE SCALE GENOMIC DNA]</scope>
    <source>
        <strain evidence="2 3">NEAU-LL90</strain>
    </source>
</reference>
<sequence>MAPSAATLITAYGAGSQPVSVNPKIPTVREATKPAIAPPASPAATTRSVQGAPTSTRNATAKDAAASSRNDGPITWMYRYPAR</sequence>
<evidence type="ECO:0000256" key="1">
    <source>
        <dbReference type="SAM" id="MobiDB-lite"/>
    </source>
</evidence>
<dbReference type="EMBL" id="RFFH01000009">
    <property type="protein sequence ID" value="RMI30688.1"/>
    <property type="molecule type" value="Genomic_DNA"/>
</dbReference>
<dbReference type="AlphaFoldDB" id="A0A3M2L812"/>
<evidence type="ECO:0000313" key="2">
    <source>
        <dbReference type="EMBL" id="RMI30688.1"/>
    </source>
</evidence>
<name>A0A3M2L812_9NOCA</name>
<gene>
    <name evidence="2" type="ORF">EBN03_21010</name>
</gene>